<dbReference type="GO" id="GO:0004674">
    <property type="term" value="F:protein serine/threonine kinase activity"/>
    <property type="evidence" value="ECO:0007669"/>
    <property type="project" value="UniProtKB-KW"/>
</dbReference>
<dbReference type="GO" id="GO:0080090">
    <property type="term" value="P:regulation of primary metabolic process"/>
    <property type="evidence" value="ECO:0007669"/>
    <property type="project" value="UniProtKB-ARBA"/>
</dbReference>
<evidence type="ECO:0000259" key="7">
    <source>
        <dbReference type="PROSITE" id="PS50011"/>
    </source>
</evidence>
<protein>
    <recommendedName>
        <fullName evidence="7">Protein kinase domain-containing protein</fullName>
    </recommendedName>
</protein>
<evidence type="ECO:0000256" key="3">
    <source>
        <dbReference type="ARBA" id="ARBA00022679"/>
    </source>
</evidence>
<dbReference type="GO" id="GO:0010556">
    <property type="term" value="P:regulation of macromolecule biosynthetic process"/>
    <property type="evidence" value="ECO:0007669"/>
    <property type="project" value="UniProtKB-ARBA"/>
</dbReference>
<dbReference type="GO" id="GO:0005634">
    <property type="term" value="C:nucleus"/>
    <property type="evidence" value="ECO:0007669"/>
    <property type="project" value="UniProtKB-ARBA"/>
</dbReference>
<gene>
    <name evidence="8" type="ORF">AABB24_033938</name>
</gene>
<keyword evidence="4" id="KW-0547">Nucleotide-binding</keyword>
<keyword evidence="5" id="KW-0418">Kinase</keyword>
<feature type="domain" description="Protein kinase" evidence="7">
    <location>
        <begin position="18"/>
        <end position="120"/>
    </location>
</feature>
<name>A0ABD2REL9_9SOLN</name>
<evidence type="ECO:0000313" key="8">
    <source>
        <dbReference type="EMBL" id="KAL3329827.1"/>
    </source>
</evidence>
<dbReference type="InterPro" id="IPR000719">
    <property type="entry name" value="Prot_kinase_dom"/>
</dbReference>
<accession>A0ABD2REL9</accession>
<evidence type="ECO:0000256" key="6">
    <source>
        <dbReference type="ARBA" id="ARBA00022840"/>
    </source>
</evidence>
<dbReference type="Pfam" id="PF00069">
    <property type="entry name" value="Pkinase"/>
    <property type="match status" value="1"/>
</dbReference>
<dbReference type="InterPro" id="IPR011009">
    <property type="entry name" value="Kinase-like_dom_sf"/>
</dbReference>
<organism evidence="8 9">
    <name type="scientific">Solanum stoloniferum</name>
    <dbReference type="NCBI Taxonomy" id="62892"/>
    <lineage>
        <taxon>Eukaryota</taxon>
        <taxon>Viridiplantae</taxon>
        <taxon>Streptophyta</taxon>
        <taxon>Embryophyta</taxon>
        <taxon>Tracheophyta</taxon>
        <taxon>Spermatophyta</taxon>
        <taxon>Magnoliopsida</taxon>
        <taxon>eudicotyledons</taxon>
        <taxon>Gunneridae</taxon>
        <taxon>Pentapetalae</taxon>
        <taxon>asterids</taxon>
        <taxon>lamiids</taxon>
        <taxon>Solanales</taxon>
        <taxon>Solanaceae</taxon>
        <taxon>Solanoideae</taxon>
        <taxon>Solaneae</taxon>
        <taxon>Solanum</taxon>
    </lineage>
</organism>
<dbReference type="EMBL" id="JBJKTR010000020">
    <property type="protein sequence ID" value="KAL3329827.1"/>
    <property type="molecule type" value="Genomic_DNA"/>
</dbReference>
<dbReference type="FunFam" id="3.30.200.20:FF:000172">
    <property type="entry name" value="cyclin-dependent kinase G-2 isoform X1"/>
    <property type="match status" value="1"/>
</dbReference>
<keyword evidence="2" id="KW-0723">Serine/threonine-protein kinase</keyword>
<dbReference type="SUPFAM" id="SSF56112">
    <property type="entry name" value="Protein kinase-like (PK-like)"/>
    <property type="match status" value="1"/>
</dbReference>
<dbReference type="InterPro" id="IPR050108">
    <property type="entry name" value="CDK"/>
</dbReference>
<keyword evidence="6" id="KW-0067">ATP-binding</keyword>
<proteinExistence type="inferred from homology"/>
<dbReference type="PANTHER" id="PTHR24056:SF107">
    <property type="entry name" value="CYCLIN-DEPENDENT KINASE 11A-RELATED"/>
    <property type="match status" value="1"/>
</dbReference>
<sequence length="120" mass="13768">MSLNPVNMVQGCRSVEEFERLNKIGEGTYEVVYKAREKKTGEIVALKKLKVTKKDEEEGFPLTFIREINILLTCRHPSIVHVKEVVVGAMTTKLNNDDVVMEYLEPQMRKYGQDLPNLVD</sequence>
<dbReference type="GO" id="GO:0005524">
    <property type="term" value="F:ATP binding"/>
    <property type="evidence" value="ECO:0007669"/>
    <property type="project" value="UniProtKB-KW"/>
</dbReference>
<dbReference type="PROSITE" id="PS50011">
    <property type="entry name" value="PROTEIN_KINASE_DOM"/>
    <property type="match status" value="1"/>
</dbReference>
<keyword evidence="9" id="KW-1185">Reference proteome</keyword>
<comment type="caution">
    <text evidence="8">The sequence shown here is derived from an EMBL/GenBank/DDBJ whole genome shotgun (WGS) entry which is preliminary data.</text>
</comment>
<evidence type="ECO:0000256" key="2">
    <source>
        <dbReference type="ARBA" id="ARBA00022527"/>
    </source>
</evidence>
<dbReference type="Proteomes" id="UP001627284">
    <property type="component" value="Unassembled WGS sequence"/>
</dbReference>
<keyword evidence="3" id="KW-0808">Transferase</keyword>
<evidence type="ECO:0000256" key="4">
    <source>
        <dbReference type="ARBA" id="ARBA00022741"/>
    </source>
</evidence>
<evidence type="ECO:0000256" key="5">
    <source>
        <dbReference type="ARBA" id="ARBA00022777"/>
    </source>
</evidence>
<evidence type="ECO:0000256" key="1">
    <source>
        <dbReference type="ARBA" id="ARBA00006485"/>
    </source>
</evidence>
<evidence type="ECO:0000313" key="9">
    <source>
        <dbReference type="Proteomes" id="UP001627284"/>
    </source>
</evidence>
<dbReference type="Gene3D" id="3.30.200.20">
    <property type="entry name" value="Phosphorylase Kinase, domain 1"/>
    <property type="match status" value="1"/>
</dbReference>
<dbReference type="AlphaFoldDB" id="A0ABD2REL9"/>
<comment type="similarity">
    <text evidence="1">Belongs to the protein kinase superfamily. CMGC Ser/Thr protein kinase family. CDC2/CDKX subfamily.</text>
</comment>
<reference evidence="8 9" key="1">
    <citation type="submission" date="2024-05" db="EMBL/GenBank/DDBJ databases">
        <title>De novo assembly of an allotetraploid wild potato.</title>
        <authorList>
            <person name="Hosaka A.J."/>
        </authorList>
    </citation>
    <scope>NUCLEOTIDE SEQUENCE [LARGE SCALE GENOMIC DNA]</scope>
    <source>
        <tissue evidence="8">Young leaves</tissue>
    </source>
</reference>
<dbReference type="PANTHER" id="PTHR24056">
    <property type="entry name" value="CELL DIVISION PROTEIN KINASE"/>
    <property type="match status" value="1"/>
</dbReference>